<dbReference type="SUPFAM" id="SSF50939">
    <property type="entry name" value="Sialidases"/>
    <property type="match status" value="2"/>
</dbReference>
<evidence type="ECO:0000256" key="2">
    <source>
        <dbReference type="SAM" id="SignalP"/>
    </source>
</evidence>
<keyword evidence="2" id="KW-0732">Signal</keyword>
<feature type="signal peptide" evidence="2">
    <location>
        <begin position="1"/>
        <end position="33"/>
    </location>
</feature>
<accession>A0ABQ3VQL2</accession>
<evidence type="ECO:0000313" key="3">
    <source>
        <dbReference type="EMBL" id="GHO88108.1"/>
    </source>
</evidence>
<proteinExistence type="predicted"/>
<dbReference type="InterPro" id="IPR015943">
    <property type="entry name" value="WD40/YVTN_repeat-like_dom_sf"/>
</dbReference>
<sequence>MFRMRFPHQLFLRLTAFVLALLSLLFFAFPAQASGAGFTTFELSKTPGIVCPGNANCTNNAAEPQIRSDPAGNFYASSENGLGAGTEAWSSSDSGQHYTALASPNAASQGSPVAPGGGDTDVATAPVKNAAGTYNVYVASLNLANIDVSTSTDAGKTWKLNPTSASVPGDDREWIAADQASKVCISYHDVATNNIDVNCSNDAGATFTQLGEAFDVNHAFLAQNNEIGNLVIDPHTHVIYQIFSGIANAGEVSCSQAGSCGYHVVWVAVSTDGGKTFTDHMVYNNPDTTVSYGHQFVNMSIDSAGNVYSVYSDNHNVSYSYSTNQGTTWSVPVKVNAAPSTTAIMPWSVANNAGKVDIVWYGTSYYDGTTPPDSYPSSAAWYVYFAQNVSATTAGSSFTQSQATPIIHYGGVCEGGISCTGNRDLYDDFGVAVNPGTGLASIIYSDDQYTNDANNPPQSGCTASTSNSSSCGHTSIATQTSGTGI</sequence>
<dbReference type="Gene3D" id="2.120.10.10">
    <property type="match status" value="1"/>
</dbReference>
<dbReference type="Proteomes" id="UP000635565">
    <property type="component" value="Unassembled WGS sequence"/>
</dbReference>
<dbReference type="CDD" id="cd15482">
    <property type="entry name" value="Sialidase_non-viral"/>
    <property type="match status" value="1"/>
</dbReference>
<feature type="compositionally biased region" description="Polar residues" evidence="1">
    <location>
        <begin position="476"/>
        <end position="485"/>
    </location>
</feature>
<feature type="region of interest" description="Disordered" evidence="1">
    <location>
        <begin position="453"/>
        <end position="485"/>
    </location>
</feature>
<feature type="chain" id="PRO_5046652632" description="Exo-alpha-sialidase" evidence="2">
    <location>
        <begin position="34"/>
        <end position="485"/>
    </location>
</feature>
<dbReference type="Gene3D" id="2.130.10.10">
    <property type="entry name" value="YVTN repeat-like/Quinoprotein amine dehydrogenase"/>
    <property type="match status" value="1"/>
</dbReference>
<comment type="caution">
    <text evidence="3">The sequence shown here is derived from an EMBL/GenBank/DDBJ whole genome shotgun (WGS) entry which is preliminary data.</text>
</comment>
<evidence type="ECO:0008006" key="5">
    <source>
        <dbReference type="Google" id="ProtNLM"/>
    </source>
</evidence>
<evidence type="ECO:0000256" key="1">
    <source>
        <dbReference type="SAM" id="MobiDB-lite"/>
    </source>
</evidence>
<reference evidence="3 4" key="1">
    <citation type="journal article" date="2021" name="Int. J. Syst. Evol. Microbiol.">
        <title>Reticulibacter mediterranei gen. nov., sp. nov., within the new family Reticulibacteraceae fam. nov., and Ktedonospora formicarum gen. nov., sp. nov., Ktedonobacter robiniae sp. nov., Dictyobacter formicarum sp. nov. and Dictyobacter arantiisoli sp. nov., belonging to the class Ktedonobacteria.</title>
        <authorList>
            <person name="Yabe S."/>
            <person name="Zheng Y."/>
            <person name="Wang C.M."/>
            <person name="Sakai Y."/>
            <person name="Abe K."/>
            <person name="Yokota A."/>
            <person name="Donadio S."/>
            <person name="Cavaletti L."/>
            <person name="Monciardini P."/>
        </authorList>
    </citation>
    <scope>NUCLEOTIDE SEQUENCE [LARGE SCALE GENOMIC DNA]</scope>
    <source>
        <strain evidence="3 4">SOSP1-9</strain>
    </source>
</reference>
<feature type="compositionally biased region" description="Low complexity" evidence="1">
    <location>
        <begin position="459"/>
        <end position="475"/>
    </location>
</feature>
<name>A0ABQ3VQL2_9CHLR</name>
<organism evidence="3 4">
    <name type="scientific">Dictyobacter formicarum</name>
    <dbReference type="NCBI Taxonomy" id="2778368"/>
    <lineage>
        <taxon>Bacteria</taxon>
        <taxon>Bacillati</taxon>
        <taxon>Chloroflexota</taxon>
        <taxon>Ktedonobacteria</taxon>
        <taxon>Ktedonobacterales</taxon>
        <taxon>Dictyobacteraceae</taxon>
        <taxon>Dictyobacter</taxon>
    </lineage>
</organism>
<gene>
    <name evidence="3" type="ORF">KSZ_61140</name>
</gene>
<dbReference type="InterPro" id="IPR036278">
    <property type="entry name" value="Sialidase_sf"/>
</dbReference>
<dbReference type="EMBL" id="BNJJ01000021">
    <property type="protein sequence ID" value="GHO88108.1"/>
    <property type="molecule type" value="Genomic_DNA"/>
</dbReference>
<evidence type="ECO:0000313" key="4">
    <source>
        <dbReference type="Proteomes" id="UP000635565"/>
    </source>
</evidence>
<protein>
    <recommendedName>
        <fullName evidence="5">Exo-alpha-sialidase</fullName>
    </recommendedName>
</protein>
<keyword evidence="4" id="KW-1185">Reference proteome</keyword>
<dbReference type="RefSeq" id="WP_201365709.1">
    <property type="nucleotide sequence ID" value="NZ_BNJJ01000021.1"/>
</dbReference>